<organism evidence="3 4">
    <name type="scientific">Morella rubra</name>
    <name type="common">Chinese bayberry</name>
    <dbReference type="NCBI Taxonomy" id="262757"/>
    <lineage>
        <taxon>Eukaryota</taxon>
        <taxon>Viridiplantae</taxon>
        <taxon>Streptophyta</taxon>
        <taxon>Embryophyta</taxon>
        <taxon>Tracheophyta</taxon>
        <taxon>Spermatophyta</taxon>
        <taxon>Magnoliopsida</taxon>
        <taxon>eudicotyledons</taxon>
        <taxon>Gunneridae</taxon>
        <taxon>Pentapetalae</taxon>
        <taxon>rosids</taxon>
        <taxon>fabids</taxon>
        <taxon>Fagales</taxon>
        <taxon>Myricaceae</taxon>
        <taxon>Morella</taxon>
    </lineage>
</organism>
<dbReference type="PANTHER" id="PTHR46741:SF4">
    <property type="entry name" value="FINGER FYVE DOMAIN PROTEIN, PUTATIVE (DUF1666)-RELATED"/>
    <property type="match status" value="1"/>
</dbReference>
<proteinExistence type="predicted"/>
<feature type="transmembrane region" description="Helical" evidence="2">
    <location>
        <begin position="36"/>
        <end position="56"/>
    </location>
</feature>
<keyword evidence="2" id="KW-1133">Transmembrane helix</keyword>
<dbReference type="InterPro" id="IPR012870">
    <property type="entry name" value="DUF1666"/>
</dbReference>
<feature type="region of interest" description="Disordered" evidence="1">
    <location>
        <begin position="79"/>
        <end position="117"/>
    </location>
</feature>
<dbReference type="AlphaFoldDB" id="A0A6A1V5V0"/>
<name>A0A6A1V5V0_9ROSI</name>
<evidence type="ECO:0000256" key="1">
    <source>
        <dbReference type="SAM" id="MobiDB-lite"/>
    </source>
</evidence>
<feature type="compositionally biased region" description="Basic and acidic residues" evidence="1">
    <location>
        <begin position="371"/>
        <end position="382"/>
    </location>
</feature>
<comment type="caution">
    <text evidence="3">The sequence shown here is derived from an EMBL/GenBank/DDBJ whole genome shotgun (WGS) entry which is preliminary data.</text>
</comment>
<dbReference type="EMBL" id="RXIC02000025">
    <property type="protein sequence ID" value="KAB1208051.1"/>
    <property type="molecule type" value="Genomic_DNA"/>
</dbReference>
<dbReference type="PANTHER" id="PTHR46741">
    <property type="entry name" value="OS09G0413600 PROTEIN"/>
    <property type="match status" value="1"/>
</dbReference>
<evidence type="ECO:0008006" key="5">
    <source>
        <dbReference type="Google" id="ProtNLM"/>
    </source>
</evidence>
<evidence type="ECO:0000256" key="2">
    <source>
        <dbReference type="SAM" id="Phobius"/>
    </source>
</evidence>
<dbReference type="Pfam" id="PF07891">
    <property type="entry name" value="DUF1666"/>
    <property type="match status" value="1"/>
</dbReference>
<protein>
    <recommendedName>
        <fullName evidence="5">Ribosomal protein L34Ae</fullName>
    </recommendedName>
</protein>
<feature type="region of interest" description="Disordered" evidence="1">
    <location>
        <begin position="371"/>
        <end position="398"/>
    </location>
</feature>
<sequence length="786" mass="90130">MGTKNLPTPEAHIHLAEKRFINEIMYGNIIRAMGSVWVFACNYVFSVFKFIIRLVFRSQANDSRNEYVLRVIPSQQDDHTGIDGFREEEDGFRLQNSTSGNKSNEERGNCNSTTANSGSKYEFMSGEGISGFLEGTKTMSFRIQECYADSYDYTVCSNQILGTGIFSTGDVQINSEEEAHPEKTEEPVDDFAIGKVSGEAEEEKIAENWISGSGEIVDSERNSLGTNDVVDEVESVSEDCSLRFGSEQDSISSSGELSMNNHTISREYFAVQNVGEVLKPEALLVNDVEKVEDVLEIESRENIEELSSCETSLVGFEEIVALDPSYDSDEEYIELETNFQNLRRMEVAALSGVEPGEAENKNERVDIVEELKPENNLEKSEETALQEKPPQSSSENENDLDIQWEHEDVLQQLKMELKNLRNGGLPTILEEEETDSPSMVAGLKPLKIDEKLEYKDRMEEIQKVHKIYADKMRKLDMLNSQTMHAIGFLQLKDPVKPILMHKSPSLAAKSIPHILWPRKGRRVTADPMQKFNEELQSDLELVYVGQVCLSWEILHWQFGKAQELQEYDSQGSHRYNQVAGEFQLFQVLLQRFIENEPFQGPRVETYVNNRCVLRSLLHVPAIKDYCTKDKRARREEEEDVISGSMMARIIEESMRLFWEFLRADKDDGKMHMLPKGPRQKHGNLKMSDEDLPFLMEVHADLQKKEKKLKDILRSGNCIVKKFQKHHSDHLDQALCFAQVELKLISRVLSMSRLTRDQLVWCHEKLDQINFISRRIHVEPSFFLFPC</sequence>
<reference evidence="3 4" key="1">
    <citation type="journal article" date="2019" name="Plant Biotechnol. J.">
        <title>The red bayberry genome and genetic basis of sex determination.</title>
        <authorList>
            <person name="Jia H.M."/>
            <person name="Jia H.J."/>
            <person name="Cai Q.L."/>
            <person name="Wang Y."/>
            <person name="Zhao H.B."/>
            <person name="Yang W.F."/>
            <person name="Wang G.Y."/>
            <person name="Li Y.H."/>
            <person name="Zhan D.L."/>
            <person name="Shen Y.T."/>
            <person name="Niu Q.F."/>
            <person name="Chang L."/>
            <person name="Qiu J."/>
            <person name="Zhao L."/>
            <person name="Xie H.B."/>
            <person name="Fu W.Y."/>
            <person name="Jin J."/>
            <person name="Li X.W."/>
            <person name="Jiao Y."/>
            <person name="Zhou C.C."/>
            <person name="Tu T."/>
            <person name="Chai C.Y."/>
            <person name="Gao J.L."/>
            <person name="Fan L.J."/>
            <person name="van de Weg E."/>
            <person name="Wang J.Y."/>
            <person name="Gao Z.S."/>
        </authorList>
    </citation>
    <scope>NUCLEOTIDE SEQUENCE [LARGE SCALE GENOMIC DNA]</scope>
    <source>
        <tissue evidence="3">Leaves</tissue>
    </source>
</reference>
<dbReference type="Proteomes" id="UP000516437">
    <property type="component" value="Chromosome 7"/>
</dbReference>
<keyword evidence="2" id="KW-0812">Transmembrane</keyword>
<keyword evidence="2" id="KW-0472">Membrane</keyword>
<dbReference type="OrthoDB" id="772197at2759"/>
<evidence type="ECO:0000313" key="3">
    <source>
        <dbReference type="EMBL" id="KAB1208051.1"/>
    </source>
</evidence>
<accession>A0A6A1V5V0</accession>
<gene>
    <name evidence="3" type="ORF">CJ030_MR7G000835</name>
</gene>
<evidence type="ECO:0000313" key="4">
    <source>
        <dbReference type="Proteomes" id="UP000516437"/>
    </source>
</evidence>
<keyword evidence="4" id="KW-1185">Reference proteome</keyword>